<feature type="compositionally biased region" description="Polar residues" evidence="1">
    <location>
        <begin position="1"/>
        <end position="11"/>
    </location>
</feature>
<evidence type="ECO:0008006" key="4">
    <source>
        <dbReference type="Google" id="ProtNLM"/>
    </source>
</evidence>
<name>A0AAF0V627_SOLVR</name>
<reference evidence="2" key="1">
    <citation type="submission" date="2023-08" db="EMBL/GenBank/DDBJ databases">
        <title>A de novo genome assembly of Solanum verrucosum Schlechtendal, a Mexican diploid species geographically isolated from the other diploid A-genome species in potato relatives.</title>
        <authorList>
            <person name="Hosaka K."/>
        </authorList>
    </citation>
    <scope>NUCLEOTIDE SEQUENCE</scope>
    <source>
        <tissue evidence="2">Young leaves</tissue>
    </source>
</reference>
<dbReference type="Proteomes" id="UP001234989">
    <property type="component" value="Chromosome 12"/>
</dbReference>
<keyword evidence="3" id="KW-1185">Reference proteome</keyword>
<protein>
    <recommendedName>
        <fullName evidence="4">Gag-pol polyprotein</fullName>
    </recommendedName>
</protein>
<feature type="region of interest" description="Disordered" evidence="1">
    <location>
        <begin position="1"/>
        <end position="42"/>
    </location>
</feature>
<gene>
    <name evidence="2" type="ORF">MTR67_052372</name>
</gene>
<sequence>MVFQVMANTRANARRDEEDNGEQEVPLQVPNQALPQAPNNPPIENVSLAEFRASMQLLAQALTTQTNREVVGPANPIRGMASSRVTEFWRMNPPEFYGSKVEKDP</sequence>
<evidence type="ECO:0000313" key="3">
    <source>
        <dbReference type="Proteomes" id="UP001234989"/>
    </source>
</evidence>
<accession>A0AAF0V627</accession>
<dbReference type="AlphaFoldDB" id="A0AAF0V627"/>
<evidence type="ECO:0000256" key="1">
    <source>
        <dbReference type="SAM" id="MobiDB-lite"/>
    </source>
</evidence>
<organism evidence="2 3">
    <name type="scientific">Solanum verrucosum</name>
    <dbReference type="NCBI Taxonomy" id="315347"/>
    <lineage>
        <taxon>Eukaryota</taxon>
        <taxon>Viridiplantae</taxon>
        <taxon>Streptophyta</taxon>
        <taxon>Embryophyta</taxon>
        <taxon>Tracheophyta</taxon>
        <taxon>Spermatophyta</taxon>
        <taxon>Magnoliopsida</taxon>
        <taxon>eudicotyledons</taxon>
        <taxon>Gunneridae</taxon>
        <taxon>Pentapetalae</taxon>
        <taxon>asterids</taxon>
        <taxon>lamiids</taxon>
        <taxon>Solanales</taxon>
        <taxon>Solanaceae</taxon>
        <taxon>Solanoideae</taxon>
        <taxon>Solaneae</taxon>
        <taxon>Solanum</taxon>
    </lineage>
</organism>
<evidence type="ECO:0000313" key="2">
    <source>
        <dbReference type="EMBL" id="WMV58987.1"/>
    </source>
</evidence>
<proteinExistence type="predicted"/>
<feature type="compositionally biased region" description="Low complexity" evidence="1">
    <location>
        <begin position="25"/>
        <end position="37"/>
    </location>
</feature>
<dbReference type="EMBL" id="CP133623">
    <property type="protein sequence ID" value="WMV58987.1"/>
    <property type="molecule type" value="Genomic_DNA"/>
</dbReference>